<feature type="domain" description="CobE/GbiG C-terminal" evidence="1">
    <location>
        <begin position="3"/>
        <end position="104"/>
    </location>
</feature>
<dbReference type="EMBL" id="JAYLLH010000036">
    <property type="protein sequence ID" value="MEC3863066.1"/>
    <property type="molecule type" value="Genomic_DNA"/>
</dbReference>
<name>A0ABU6HL26_9RHOB</name>
<protein>
    <submittedName>
        <fullName evidence="2">Cobalamin biosynthesis protein</fullName>
    </submittedName>
</protein>
<gene>
    <name evidence="2" type="ORF">VK792_17370</name>
</gene>
<evidence type="ECO:0000259" key="1">
    <source>
        <dbReference type="Pfam" id="PF01890"/>
    </source>
</evidence>
<organism evidence="2 3">
    <name type="scientific">Mesobacterium hydrothermale</name>
    <dbReference type="NCBI Taxonomy" id="3111907"/>
    <lineage>
        <taxon>Bacteria</taxon>
        <taxon>Pseudomonadati</taxon>
        <taxon>Pseudomonadota</taxon>
        <taxon>Alphaproteobacteria</taxon>
        <taxon>Rhodobacterales</taxon>
        <taxon>Roseobacteraceae</taxon>
        <taxon>Mesobacterium</taxon>
    </lineage>
</organism>
<reference evidence="2 3" key="1">
    <citation type="submission" date="2024-01" db="EMBL/GenBank/DDBJ databases">
        <title>Mesobacterium rodlantinim sp. nov., isolated from shallow sea hydrothermal systems off Kueishantao Island.</title>
        <authorList>
            <person name="Su Z."/>
            <person name="Tang K."/>
        </authorList>
    </citation>
    <scope>NUCLEOTIDE SEQUENCE [LARGE SCALE GENOMIC DNA]</scope>
    <source>
        <strain evidence="2 3">TK19101</strain>
    </source>
</reference>
<evidence type="ECO:0000313" key="2">
    <source>
        <dbReference type="EMBL" id="MEC3863066.1"/>
    </source>
</evidence>
<dbReference type="Gene3D" id="3.30.420.180">
    <property type="entry name" value="CobE/GbiG C-terminal domain"/>
    <property type="match status" value="1"/>
</dbReference>
<dbReference type="Proteomes" id="UP001348149">
    <property type="component" value="Unassembled WGS sequence"/>
</dbReference>
<proteinExistence type="predicted"/>
<dbReference type="Pfam" id="PF01890">
    <property type="entry name" value="CbiG_C"/>
    <property type="match status" value="1"/>
</dbReference>
<evidence type="ECO:0000313" key="3">
    <source>
        <dbReference type="Proteomes" id="UP001348149"/>
    </source>
</evidence>
<dbReference type="SUPFAM" id="SSF159664">
    <property type="entry name" value="CobE/GbiG C-terminal domain-like"/>
    <property type="match status" value="1"/>
</dbReference>
<dbReference type="InterPro" id="IPR002750">
    <property type="entry name" value="CobE/GbiG_C"/>
</dbReference>
<comment type="caution">
    <text evidence="2">The sequence shown here is derived from an EMBL/GenBank/DDBJ whole genome shotgun (WGS) entry which is preliminary data.</text>
</comment>
<accession>A0ABU6HL26</accession>
<dbReference type="InterPro" id="IPR036518">
    <property type="entry name" value="CobE/GbiG_C_sf"/>
</dbReference>
<sequence>MRVAGIGFQRGASAASLRAALASVEPVDRVATAAPKAGELAAAIGREVEGVDVAGVATPTQSQASFVAHATGSVAEAAALVAAGQGTRLIQARKIIGGVTIAVAEGDEG</sequence>
<keyword evidence="3" id="KW-1185">Reference proteome</keyword>
<dbReference type="RefSeq" id="WP_326299137.1">
    <property type="nucleotide sequence ID" value="NZ_JAYLLH010000036.1"/>
</dbReference>